<dbReference type="Pfam" id="PF00067">
    <property type="entry name" value="p450"/>
    <property type="match status" value="1"/>
</dbReference>
<dbReference type="InterPro" id="IPR001128">
    <property type="entry name" value="Cyt_P450"/>
</dbReference>
<dbReference type="GO" id="GO:0004497">
    <property type="term" value="F:monooxygenase activity"/>
    <property type="evidence" value="ECO:0007669"/>
    <property type="project" value="UniProtKB-KW"/>
</dbReference>
<dbReference type="GO" id="GO:0005506">
    <property type="term" value="F:iron ion binding"/>
    <property type="evidence" value="ECO:0007669"/>
    <property type="project" value="InterPro"/>
</dbReference>
<gene>
    <name evidence="10" type="ORF">B2M20_07490</name>
</gene>
<comment type="cofactor">
    <cofactor evidence="1">
        <name>heme</name>
        <dbReference type="ChEBI" id="CHEBI:30413"/>
    </cofactor>
</comment>
<dbReference type="InterPro" id="IPR002397">
    <property type="entry name" value="Cyt_P450_B"/>
</dbReference>
<proteinExistence type="inferred from homology"/>
<evidence type="ECO:0000256" key="9">
    <source>
        <dbReference type="RuleBase" id="RU000461"/>
    </source>
</evidence>
<keyword evidence="3 9" id="KW-0349">Heme</keyword>
<keyword evidence="5 9" id="KW-0560">Oxidoreductase</keyword>
<name>A0A1V4HZL8_NITVU</name>
<evidence type="ECO:0000256" key="7">
    <source>
        <dbReference type="ARBA" id="ARBA00023033"/>
    </source>
</evidence>
<dbReference type="SUPFAM" id="SSF48264">
    <property type="entry name" value="Cytochrome P450"/>
    <property type="match status" value="1"/>
</dbReference>
<evidence type="ECO:0000256" key="3">
    <source>
        <dbReference type="ARBA" id="ARBA00022617"/>
    </source>
</evidence>
<dbReference type="Proteomes" id="UP000189940">
    <property type="component" value="Unassembled WGS sequence"/>
</dbReference>
<evidence type="ECO:0000256" key="8">
    <source>
        <dbReference type="ARBA" id="ARBA00043906"/>
    </source>
</evidence>
<dbReference type="AlphaFoldDB" id="A0A1V4HZL8"/>
<sequence>MIKARDFDVLSPEFHANPFPTLDRMRAEGPIVRIRLPIIGYTYLAVTHDACAALLKDHVNFARDPANAGSRTQLRILRFLPKTIGLLAQNMLGQDDPEHRRLRSLVDQAFARRTIEAMRPMISEIADRILDRLKGRTEVDLMSEFCRDLPLSVICAMLGLPDQDHDRFKSWLGGLKNTASIGAVIRAIPGVIRVVRYLRRSSRSGGGALSGGLIAELRDAEIAGQTLSEDELVSMIFLLFGAGQETTTHLISGGLFALLSHEDQLNQIRRDAGLMPTCVEECLRYVSPVQMTKPRFVTRELAWQGRQFRRGDMIAGFVAAANCDPARFEHPHRFDITRHPNPHLSFGTGVHFCLGFQLARAEAAIAFERILARFPDMHLAAQARSIEWHKRLGIRGLTQLPVRLVA</sequence>
<comment type="similarity">
    <text evidence="2 9">Belongs to the cytochrome P450 family.</text>
</comment>
<dbReference type="PANTHER" id="PTHR46696:SF1">
    <property type="entry name" value="CYTOCHROME P450 YJIB-RELATED"/>
    <property type="match status" value="1"/>
</dbReference>
<dbReference type="Gene3D" id="1.10.630.10">
    <property type="entry name" value="Cytochrome P450"/>
    <property type="match status" value="1"/>
</dbReference>
<keyword evidence="7 9" id="KW-0503">Monooxygenase</keyword>
<dbReference type="EMBL" id="MWPQ01000033">
    <property type="protein sequence ID" value="OPH83319.1"/>
    <property type="molecule type" value="Genomic_DNA"/>
</dbReference>
<dbReference type="RefSeq" id="WP_079446445.1">
    <property type="nucleotide sequence ID" value="NZ_JAVDPZ010000026.1"/>
</dbReference>
<dbReference type="InterPro" id="IPR017972">
    <property type="entry name" value="Cyt_P450_CS"/>
</dbReference>
<dbReference type="GO" id="GO:0016705">
    <property type="term" value="F:oxidoreductase activity, acting on paired donors, with incorporation or reduction of molecular oxygen"/>
    <property type="evidence" value="ECO:0007669"/>
    <property type="project" value="InterPro"/>
</dbReference>
<comment type="function">
    <text evidence="8">Cytochromes P450 are a group of heme-thiolate monooxygenases. They oxidize a variety of structurally unrelated compounds, including steroids, fatty acids, and xenobiotics.</text>
</comment>
<dbReference type="PROSITE" id="PS00086">
    <property type="entry name" value="CYTOCHROME_P450"/>
    <property type="match status" value="1"/>
</dbReference>
<dbReference type="InterPro" id="IPR036396">
    <property type="entry name" value="Cyt_P450_sf"/>
</dbReference>
<dbReference type="OrthoDB" id="9801155at2"/>
<keyword evidence="4 9" id="KW-0479">Metal-binding</keyword>
<dbReference type="PRINTS" id="PR00385">
    <property type="entry name" value="P450"/>
</dbReference>
<dbReference type="PRINTS" id="PR00359">
    <property type="entry name" value="BP450"/>
</dbReference>
<evidence type="ECO:0000313" key="10">
    <source>
        <dbReference type="EMBL" id="OPH83319.1"/>
    </source>
</evidence>
<organism evidence="10 11">
    <name type="scientific">Nitrobacter vulgaris</name>
    <dbReference type="NCBI Taxonomy" id="29421"/>
    <lineage>
        <taxon>Bacteria</taxon>
        <taxon>Pseudomonadati</taxon>
        <taxon>Pseudomonadota</taxon>
        <taxon>Alphaproteobacteria</taxon>
        <taxon>Hyphomicrobiales</taxon>
        <taxon>Nitrobacteraceae</taxon>
        <taxon>Nitrobacter</taxon>
    </lineage>
</organism>
<dbReference type="GO" id="GO:0020037">
    <property type="term" value="F:heme binding"/>
    <property type="evidence" value="ECO:0007669"/>
    <property type="project" value="InterPro"/>
</dbReference>
<dbReference type="FunFam" id="1.10.630.10:FF:000018">
    <property type="entry name" value="Cytochrome P450 monooxygenase"/>
    <property type="match status" value="1"/>
</dbReference>
<evidence type="ECO:0000313" key="11">
    <source>
        <dbReference type="Proteomes" id="UP000189940"/>
    </source>
</evidence>
<dbReference type="STRING" id="29421.B2M20_07490"/>
<evidence type="ECO:0000256" key="4">
    <source>
        <dbReference type="ARBA" id="ARBA00022723"/>
    </source>
</evidence>
<keyword evidence="6 9" id="KW-0408">Iron</keyword>
<evidence type="ECO:0000256" key="6">
    <source>
        <dbReference type="ARBA" id="ARBA00023004"/>
    </source>
</evidence>
<keyword evidence="11" id="KW-1185">Reference proteome</keyword>
<evidence type="ECO:0000256" key="1">
    <source>
        <dbReference type="ARBA" id="ARBA00001971"/>
    </source>
</evidence>
<dbReference type="PANTHER" id="PTHR46696">
    <property type="entry name" value="P450, PUTATIVE (EUROFUNG)-RELATED"/>
    <property type="match status" value="1"/>
</dbReference>
<protein>
    <submittedName>
        <fullName evidence="10">Cytochrome</fullName>
    </submittedName>
</protein>
<reference evidence="10 11" key="1">
    <citation type="submission" date="2017-02" db="EMBL/GenBank/DDBJ databases">
        <title>Genome sequence of the nitrite-oxidizing bacterium Nitrobacter vulgaris strain Ab1.</title>
        <authorList>
            <person name="Mellbye B.L."/>
            <person name="Davis E.W."/>
            <person name="Spieck E."/>
            <person name="Chang J.H."/>
            <person name="Bottomley P.J."/>
            <person name="Sayavedra-Soto L.A."/>
        </authorList>
    </citation>
    <scope>NUCLEOTIDE SEQUENCE [LARGE SCALE GENOMIC DNA]</scope>
    <source>
        <strain evidence="10 11">Ab1</strain>
    </source>
</reference>
<comment type="caution">
    <text evidence="10">The sequence shown here is derived from an EMBL/GenBank/DDBJ whole genome shotgun (WGS) entry which is preliminary data.</text>
</comment>
<accession>A0A1V4HZL8</accession>
<dbReference type="CDD" id="cd11029">
    <property type="entry name" value="CYP107-like"/>
    <property type="match status" value="1"/>
</dbReference>
<evidence type="ECO:0000256" key="2">
    <source>
        <dbReference type="ARBA" id="ARBA00010617"/>
    </source>
</evidence>
<evidence type="ECO:0000256" key="5">
    <source>
        <dbReference type="ARBA" id="ARBA00023002"/>
    </source>
</evidence>